<reference evidence="1" key="1">
    <citation type="submission" date="2020-01" db="EMBL/GenBank/DDBJ databases">
        <authorList>
            <person name="Mishra B."/>
        </authorList>
    </citation>
    <scope>NUCLEOTIDE SEQUENCE [LARGE SCALE GENOMIC DNA]</scope>
</reference>
<accession>A0A6D2KEV9</accession>
<comment type="caution">
    <text evidence="1">The sequence shown here is derived from an EMBL/GenBank/DDBJ whole genome shotgun (WGS) entry which is preliminary data.</text>
</comment>
<keyword evidence="2" id="KW-1185">Reference proteome</keyword>
<evidence type="ECO:0000313" key="2">
    <source>
        <dbReference type="Proteomes" id="UP000467841"/>
    </source>
</evidence>
<dbReference type="AlphaFoldDB" id="A0A6D2KEV9"/>
<sequence length="104" mass="11762">MVRSNRYAPSRSNGCDIRTDQTAEIERCMTCMESIELAVGVKDRSSWISSKGSIELVARVWDRSSCQADRSNLLFVHRLDRTVMLFDRAPSRSILPSFACCQSV</sequence>
<name>A0A6D2KEV9_9BRAS</name>
<organism evidence="1 2">
    <name type="scientific">Microthlaspi erraticum</name>
    <dbReference type="NCBI Taxonomy" id="1685480"/>
    <lineage>
        <taxon>Eukaryota</taxon>
        <taxon>Viridiplantae</taxon>
        <taxon>Streptophyta</taxon>
        <taxon>Embryophyta</taxon>
        <taxon>Tracheophyta</taxon>
        <taxon>Spermatophyta</taxon>
        <taxon>Magnoliopsida</taxon>
        <taxon>eudicotyledons</taxon>
        <taxon>Gunneridae</taxon>
        <taxon>Pentapetalae</taxon>
        <taxon>rosids</taxon>
        <taxon>malvids</taxon>
        <taxon>Brassicales</taxon>
        <taxon>Brassicaceae</taxon>
        <taxon>Coluteocarpeae</taxon>
        <taxon>Microthlaspi</taxon>
    </lineage>
</organism>
<gene>
    <name evidence="1" type="ORF">MERR_LOCUS40239</name>
</gene>
<evidence type="ECO:0000313" key="1">
    <source>
        <dbReference type="EMBL" id="CAA7053004.1"/>
    </source>
</evidence>
<dbReference type="Proteomes" id="UP000467841">
    <property type="component" value="Unassembled WGS sequence"/>
</dbReference>
<protein>
    <submittedName>
        <fullName evidence="1">Uncharacterized protein</fullName>
    </submittedName>
</protein>
<proteinExistence type="predicted"/>
<dbReference type="EMBL" id="CACVBM020001518">
    <property type="protein sequence ID" value="CAA7053004.1"/>
    <property type="molecule type" value="Genomic_DNA"/>
</dbReference>